<feature type="domain" description="Ubiquitin-like protease family profile" evidence="4">
    <location>
        <begin position="490"/>
        <end position="542"/>
    </location>
</feature>
<comment type="caution">
    <text evidence="5">The sequence shown here is derived from an EMBL/GenBank/DDBJ whole genome shotgun (WGS) entry which is preliminary data.</text>
</comment>
<evidence type="ECO:0000256" key="3">
    <source>
        <dbReference type="ARBA" id="ARBA00022801"/>
    </source>
</evidence>
<dbReference type="InterPro" id="IPR038765">
    <property type="entry name" value="Papain-like_cys_pep_sf"/>
</dbReference>
<reference evidence="5 6" key="1">
    <citation type="journal article" date="2023" name="Plants (Basel)">
        <title>Bridging the Gap: Combining Genomics and Transcriptomics Approaches to Understand Stylosanthes scabra, an Orphan Legume from the Brazilian Caatinga.</title>
        <authorList>
            <person name="Ferreira-Neto J.R.C."/>
            <person name="da Silva M.D."/>
            <person name="Binneck E."/>
            <person name="de Melo N.F."/>
            <person name="da Silva R.H."/>
            <person name="de Melo A.L.T.M."/>
            <person name="Pandolfi V."/>
            <person name="Bustamante F.O."/>
            <person name="Brasileiro-Vidal A.C."/>
            <person name="Benko-Iseppon A.M."/>
        </authorList>
    </citation>
    <scope>NUCLEOTIDE SEQUENCE [LARGE SCALE GENOMIC DNA]</scope>
    <source>
        <tissue evidence="5">Leaves</tissue>
    </source>
</reference>
<evidence type="ECO:0000313" key="5">
    <source>
        <dbReference type="EMBL" id="MED6149252.1"/>
    </source>
</evidence>
<dbReference type="InterPro" id="IPR003653">
    <property type="entry name" value="Peptidase_C48_C"/>
</dbReference>
<keyword evidence="6" id="KW-1185">Reference proteome</keyword>
<dbReference type="Proteomes" id="UP001341840">
    <property type="component" value="Unassembled WGS sequence"/>
</dbReference>
<comment type="similarity">
    <text evidence="1">Belongs to the peptidase C48 family.</text>
</comment>
<evidence type="ECO:0000259" key="4">
    <source>
        <dbReference type="Pfam" id="PF02902"/>
    </source>
</evidence>
<dbReference type="Pfam" id="PF02902">
    <property type="entry name" value="Peptidase_C48"/>
    <property type="match status" value="1"/>
</dbReference>
<dbReference type="SUPFAM" id="SSF54001">
    <property type="entry name" value="Cysteine proteinases"/>
    <property type="match status" value="1"/>
</dbReference>
<protein>
    <recommendedName>
        <fullName evidence="4">Ubiquitin-like protease family profile domain-containing protein</fullName>
    </recommendedName>
</protein>
<keyword evidence="2" id="KW-0645">Protease</keyword>
<dbReference type="Gene3D" id="3.40.395.10">
    <property type="entry name" value="Adenoviral Proteinase, Chain A"/>
    <property type="match status" value="1"/>
</dbReference>
<sequence length="613" mass="69430">MGESPEPELRHWQDICRDVGSRHGEAGTPVLAAVLRWRHFKEPFPIQPSQGKELFGYTVILPKSERGLEVVAYGPVDMDEGIARSEAAELMMQRVLAAAKEKMTMLEAECAEMKRVLGIEFDELVCGAVVGFYGGGWAQYNCGPITAGVSAVAPAEIFTHSVVRESKNLKKQADDYDQEKSFSADDSVLDNVRDIPRKNPEDLNGQDNPAMKVFNSFREHLLERDSNNHALMQSNRKQLKLLIDAITGQERLVNLMWSEHLELQKAFQEEKELTRKALLYSIERSGGYGLPDSQPTIREELLRSFGAKAKDREGSASGPNAAVKCQTSSQLKRRLDFDNLDAENVGEEDSAAEGGVAKNDEEHGIKFGYIGSAHFPRRLKVSFRPPSGMQFLITEIAVGAYVFSKSKEKSEILFQRYALILDQKTMWSLRPKNQVPKEILDVVATMMTDESSDSIWWMPTSFAPIALNPTGHCKDTLDFITRRFMGYVDETHKIYVLLNCKEHWFLLVVDLRDSKLVYMDSLKDVNAQSDRVKMIEFVGFFMQTLFKDRKFYKKAHIALPNIANDFDILEPYVAQQGWERLSIPLLISLSHLIVKLVRPVSRTLNSVLYHVQQ</sequence>
<name>A0ABU6TKE5_9FABA</name>
<accession>A0ABU6TKE5</accession>
<gene>
    <name evidence="5" type="ORF">PIB30_060648</name>
</gene>
<evidence type="ECO:0000256" key="2">
    <source>
        <dbReference type="ARBA" id="ARBA00022670"/>
    </source>
</evidence>
<keyword evidence="3" id="KW-0378">Hydrolase</keyword>
<evidence type="ECO:0000313" key="6">
    <source>
        <dbReference type="Proteomes" id="UP001341840"/>
    </source>
</evidence>
<organism evidence="5 6">
    <name type="scientific">Stylosanthes scabra</name>
    <dbReference type="NCBI Taxonomy" id="79078"/>
    <lineage>
        <taxon>Eukaryota</taxon>
        <taxon>Viridiplantae</taxon>
        <taxon>Streptophyta</taxon>
        <taxon>Embryophyta</taxon>
        <taxon>Tracheophyta</taxon>
        <taxon>Spermatophyta</taxon>
        <taxon>Magnoliopsida</taxon>
        <taxon>eudicotyledons</taxon>
        <taxon>Gunneridae</taxon>
        <taxon>Pentapetalae</taxon>
        <taxon>rosids</taxon>
        <taxon>fabids</taxon>
        <taxon>Fabales</taxon>
        <taxon>Fabaceae</taxon>
        <taxon>Papilionoideae</taxon>
        <taxon>50 kb inversion clade</taxon>
        <taxon>dalbergioids sensu lato</taxon>
        <taxon>Dalbergieae</taxon>
        <taxon>Pterocarpus clade</taxon>
        <taxon>Stylosanthes</taxon>
    </lineage>
</organism>
<dbReference type="EMBL" id="JASCZI010091160">
    <property type="protein sequence ID" value="MED6149252.1"/>
    <property type="molecule type" value="Genomic_DNA"/>
</dbReference>
<proteinExistence type="inferred from homology"/>
<evidence type="ECO:0000256" key="1">
    <source>
        <dbReference type="ARBA" id="ARBA00005234"/>
    </source>
</evidence>